<dbReference type="PIRSF" id="PIRSF006276">
    <property type="entry name" value="UspA"/>
    <property type="match status" value="1"/>
</dbReference>
<dbReference type="GO" id="GO:0005737">
    <property type="term" value="C:cytoplasm"/>
    <property type="evidence" value="ECO:0007669"/>
    <property type="project" value="UniProtKB-SubCell"/>
</dbReference>
<organism evidence="4 5">
    <name type="scientific">Xanthomonas vesicatoria ATCC 35937</name>
    <dbReference type="NCBI Taxonomy" id="925775"/>
    <lineage>
        <taxon>Bacteria</taxon>
        <taxon>Pseudomonadati</taxon>
        <taxon>Pseudomonadota</taxon>
        <taxon>Gammaproteobacteria</taxon>
        <taxon>Lysobacterales</taxon>
        <taxon>Lysobacteraceae</taxon>
        <taxon>Xanthomonas</taxon>
    </lineage>
</organism>
<proteinExistence type="inferred from homology"/>
<dbReference type="InterPro" id="IPR006015">
    <property type="entry name" value="Universal_stress_UspA"/>
</dbReference>
<protein>
    <recommendedName>
        <fullName evidence="2">Universal stress protein</fullName>
    </recommendedName>
</protein>
<dbReference type="InterPro" id="IPR006016">
    <property type="entry name" value="UspA"/>
</dbReference>
<dbReference type="PRINTS" id="PR01438">
    <property type="entry name" value="UNVRSLSTRESS"/>
</dbReference>
<dbReference type="Proteomes" id="UP000003299">
    <property type="component" value="Unassembled WGS sequence"/>
</dbReference>
<dbReference type="SUPFAM" id="SSF52402">
    <property type="entry name" value="Adenine nucleotide alpha hydrolases-like"/>
    <property type="match status" value="1"/>
</dbReference>
<keyword evidence="2" id="KW-0963">Cytoplasm</keyword>
<comment type="similarity">
    <text evidence="1 2">Belongs to the universal stress protein A family.</text>
</comment>
<dbReference type="PANTHER" id="PTHR46268:SF15">
    <property type="entry name" value="UNIVERSAL STRESS PROTEIN HP_0031"/>
    <property type="match status" value="1"/>
</dbReference>
<dbReference type="Gene3D" id="3.40.50.620">
    <property type="entry name" value="HUPs"/>
    <property type="match status" value="1"/>
</dbReference>
<dbReference type="PANTHER" id="PTHR46268">
    <property type="entry name" value="STRESS RESPONSE PROTEIN NHAX"/>
    <property type="match status" value="1"/>
</dbReference>
<evidence type="ECO:0000313" key="4">
    <source>
        <dbReference type="EMBL" id="EGD08756.1"/>
    </source>
</evidence>
<dbReference type="AlphaFoldDB" id="F0BFI9"/>
<reference evidence="4 5" key="1">
    <citation type="journal article" date="2011" name="BMC Genomics">
        <title>Comparative genomics reveals diversity among xanthomonads infecting tomato and pepper.</title>
        <authorList>
            <person name="Potnis N."/>
            <person name="Krasileva K."/>
            <person name="Chow V."/>
            <person name="Almeida N.F."/>
            <person name="Patil P.B."/>
            <person name="Ryan R.P."/>
            <person name="Sharlach M."/>
            <person name="Behlau F."/>
            <person name="Dow J.M."/>
            <person name="Momol M.T."/>
            <person name="White F.F."/>
            <person name="Preston J.F."/>
            <person name="Vinatzer B.A."/>
            <person name="Koebnik R."/>
            <person name="Setubal J.C."/>
            <person name="Norman D.J."/>
            <person name="Staskawicz B.J."/>
            <person name="Jones J.B."/>
        </authorList>
    </citation>
    <scope>NUCLEOTIDE SEQUENCE [LARGE SCALE GENOMIC DNA]</scope>
    <source>
        <strain evidence="4 5">ATCC 35937</strain>
    </source>
</reference>
<evidence type="ECO:0000259" key="3">
    <source>
        <dbReference type="Pfam" id="PF00582"/>
    </source>
</evidence>
<evidence type="ECO:0000256" key="1">
    <source>
        <dbReference type="ARBA" id="ARBA00008791"/>
    </source>
</evidence>
<dbReference type="EMBL" id="AEQV01000106">
    <property type="protein sequence ID" value="EGD08756.1"/>
    <property type="molecule type" value="Genomic_DNA"/>
</dbReference>
<accession>F0BFI9</accession>
<comment type="caution">
    <text evidence="4">The sequence shown here is derived from an EMBL/GenBank/DDBJ whole genome shotgun (WGS) entry which is preliminary data.</text>
</comment>
<sequence>MPPLQEVTMYKRILIAIDASELSHRGLFQGLELAKATGAKVDIVTVSEPWAMGMYDAMGWSVGYEASPEYRSEREAAAEKILRPALELAAAANIKATPRHVLDRFAAEGIVQTAEECKSDLIIMTSHGRRGVRRMLLGSQTVEVLTHSTIPVLVIR</sequence>
<dbReference type="InterPro" id="IPR014729">
    <property type="entry name" value="Rossmann-like_a/b/a_fold"/>
</dbReference>
<feature type="domain" description="UspA" evidence="3">
    <location>
        <begin position="9"/>
        <end position="156"/>
    </location>
</feature>
<dbReference type="CDD" id="cd00293">
    <property type="entry name" value="USP-like"/>
    <property type="match status" value="1"/>
</dbReference>
<gene>
    <name evidence="4" type="ORF">XVE_2973</name>
</gene>
<comment type="subcellular location">
    <subcellularLocation>
        <location evidence="2">Cytoplasm</location>
    </subcellularLocation>
</comment>
<evidence type="ECO:0000256" key="2">
    <source>
        <dbReference type="PIRNR" id="PIRNR006276"/>
    </source>
</evidence>
<dbReference type="Pfam" id="PF00582">
    <property type="entry name" value="Usp"/>
    <property type="match status" value="1"/>
</dbReference>
<name>F0BFI9_9XANT</name>
<dbReference type="eggNOG" id="COG0589">
    <property type="taxonomic scope" value="Bacteria"/>
</dbReference>
<evidence type="ECO:0000313" key="5">
    <source>
        <dbReference type="Proteomes" id="UP000003299"/>
    </source>
</evidence>